<evidence type="ECO:0000256" key="1">
    <source>
        <dbReference type="SAM" id="MobiDB-lite"/>
    </source>
</evidence>
<protein>
    <submittedName>
        <fullName evidence="2">Uncharacterized protein</fullName>
    </submittedName>
</protein>
<evidence type="ECO:0000313" key="2">
    <source>
        <dbReference type="EMBL" id="KAK0537300.1"/>
    </source>
</evidence>
<name>A0AAN6GH46_9BASI</name>
<organism evidence="2 3">
    <name type="scientific">Tilletia horrida</name>
    <dbReference type="NCBI Taxonomy" id="155126"/>
    <lineage>
        <taxon>Eukaryota</taxon>
        <taxon>Fungi</taxon>
        <taxon>Dikarya</taxon>
        <taxon>Basidiomycota</taxon>
        <taxon>Ustilaginomycotina</taxon>
        <taxon>Exobasidiomycetes</taxon>
        <taxon>Tilletiales</taxon>
        <taxon>Tilletiaceae</taxon>
        <taxon>Tilletia</taxon>
    </lineage>
</organism>
<sequence>MPPPPPPSYKSSKWPTHATISADIILGDAESDNFVHDVEATFYDDDDTAHNGNLNVWSREVPSPGIYLVNNAPFSTEDGIQISINDGATYRRIPEGYDGLDGDGATLPVVRPLICGIGVVVWVSEDRKSCLIAGWTYINKKALWKKYLLSARFEAGVRWDPWYVAGLRFKVYFECVLTGRREDGMIDTYIRRMTQLEAAPQALLTSLDIGTTKQTDRAAKYKAIREKRAAETKRQQESAQEEGEPMSTPDLRINGSNDIPAAPKSSKGGIAPQTPSSPTTGLLTRKRARMDGC</sequence>
<accession>A0AAN6GH46</accession>
<comment type="caution">
    <text evidence="2">The sequence shown here is derived from an EMBL/GenBank/DDBJ whole genome shotgun (WGS) entry which is preliminary data.</text>
</comment>
<dbReference type="Proteomes" id="UP001176521">
    <property type="component" value="Unassembled WGS sequence"/>
</dbReference>
<feature type="compositionally biased region" description="Polar residues" evidence="1">
    <location>
        <begin position="273"/>
        <end position="282"/>
    </location>
</feature>
<feature type="compositionally biased region" description="Basic and acidic residues" evidence="1">
    <location>
        <begin position="227"/>
        <end position="236"/>
    </location>
</feature>
<proteinExistence type="predicted"/>
<reference evidence="2" key="1">
    <citation type="journal article" date="2023" name="PhytoFront">
        <title>Draft Genome Resources of Seven Strains of Tilletia horrida, Causal Agent of Kernel Smut of Rice.</title>
        <authorList>
            <person name="Khanal S."/>
            <person name="Antony Babu S."/>
            <person name="Zhou X.G."/>
        </authorList>
    </citation>
    <scope>NUCLEOTIDE SEQUENCE</scope>
    <source>
        <strain evidence="2">TX3</strain>
    </source>
</reference>
<dbReference type="EMBL" id="JAPDMQ010000062">
    <property type="protein sequence ID" value="KAK0537300.1"/>
    <property type="molecule type" value="Genomic_DNA"/>
</dbReference>
<gene>
    <name evidence="2" type="ORF">OC842_001670</name>
</gene>
<feature type="region of interest" description="Disordered" evidence="1">
    <location>
        <begin position="227"/>
        <end position="293"/>
    </location>
</feature>
<feature type="compositionally biased region" description="Basic residues" evidence="1">
    <location>
        <begin position="284"/>
        <end position="293"/>
    </location>
</feature>
<dbReference type="AlphaFoldDB" id="A0AAN6GH46"/>
<keyword evidence="3" id="KW-1185">Reference proteome</keyword>
<evidence type="ECO:0000313" key="3">
    <source>
        <dbReference type="Proteomes" id="UP001176521"/>
    </source>
</evidence>